<dbReference type="Proteomes" id="UP000281726">
    <property type="component" value="Unassembled WGS sequence"/>
</dbReference>
<feature type="region of interest" description="Disordered" evidence="1">
    <location>
        <begin position="108"/>
        <end position="181"/>
    </location>
</feature>
<dbReference type="OrthoDB" id="3405601at2"/>
<evidence type="ECO:0000313" key="3">
    <source>
        <dbReference type="EMBL" id="RKN40674.1"/>
    </source>
</evidence>
<accession>A0A3A9YYB4</accession>
<keyword evidence="2" id="KW-0812">Transmembrane</keyword>
<proteinExistence type="predicted"/>
<feature type="compositionally biased region" description="Polar residues" evidence="1">
    <location>
        <begin position="120"/>
        <end position="131"/>
    </location>
</feature>
<keyword evidence="2" id="KW-0472">Membrane</keyword>
<feature type="compositionally biased region" description="Acidic residues" evidence="1">
    <location>
        <begin position="231"/>
        <end position="252"/>
    </location>
</feature>
<dbReference type="AlphaFoldDB" id="A0A3A9YYB4"/>
<organism evidence="3 4">
    <name type="scientific">Micromonospora endolithica</name>
    <dbReference type="NCBI Taxonomy" id="230091"/>
    <lineage>
        <taxon>Bacteria</taxon>
        <taxon>Bacillati</taxon>
        <taxon>Actinomycetota</taxon>
        <taxon>Actinomycetes</taxon>
        <taxon>Micromonosporales</taxon>
        <taxon>Micromonosporaceae</taxon>
        <taxon>Micromonospora</taxon>
    </lineage>
</organism>
<protein>
    <submittedName>
        <fullName evidence="3">Uncharacterized protein</fullName>
    </submittedName>
</protein>
<evidence type="ECO:0000256" key="1">
    <source>
        <dbReference type="SAM" id="MobiDB-lite"/>
    </source>
</evidence>
<feature type="transmembrane region" description="Helical" evidence="2">
    <location>
        <begin position="85"/>
        <end position="107"/>
    </location>
</feature>
<feature type="region of interest" description="Disordered" evidence="1">
    <location>
        <begin position="227"/>
        <end position="252"/>
    </location>
</feature>
<gene>
    <name evidence="3" type="ORF">D7223_26455</name>
</gene>
<name>A0A3A9YYB4_9ACTN</name>
<evidence type="ECO:0000313" key="4">
    <source>
        <dbReference type="Proteomes" id="UP000281726"/>
    </source>
</evidence>
<keyword evidence="4" id="KW-1185">Reference proteome</keyword>
<comment type="caution">
    <text evidence="3">The sequence shown here is derived from an EMBL/GenBank/DDBJ whole genome shotgun (WGS) entry which is preliminary data.</text>
</comment>
<sequence length="252" mass="25432">MIFRRAGRPHDRDAADRLLDAAGSTPVDPGADPLTHLLAAANAPARPTELAGEQAALAAFRAARAGTSVPDAPAPRGRRRFTAGAVAWAAGVAVTATAGAAVAAVALDRAGDPEPPRRPATTSPAGTPAESTPTRPTRTGTVPPTGTALPTGTRSAEAPSTPAVAPSTPEDRRTVTAPSHKLAGSCKAYLAKSPAQRAKALEKPGFADLAAAVDDPARAEDFCRQLLGDDDRSDVDGDADEGEGDADEGDAD</sequence>
<keyword evidence="2" id="KW-1133">Transmembrane helix</keyword>
<evidence type="ECO:0000256" key="2">
    <source>
        <dbReference type="SAM" id="Phobius"/>
    </source>
</evidence>
<feature type="compositionally biased region" description="Low complexity" evidence="1">
    <location>
        <begin position="132"/>
        <end position="147"/>
    </location>
</feature>
<dbReference type="EMBL" id="RBAK01000013">
    <property type="protein sequence ID" value="RKN40674.1"/>
    <property type="molecule type" value="Genomic_DNA"/>
</dbReference>
<feature type="compositionally biased region" description="Low complexity" evidence="1">
    <location>
        <begin position="155"/>
        <end position="168"/>
    </location>
</feature>
<reference evidence="3 4" key="1">
    <citation type="journal article" date="2004" name="Syst. Appl. Microbiol.">
        <title>Cryptoendolithic actinomycetes from antarctic sandstone rock samples: Micromonospora endolithica sp. nov. and two isolates related to Micromonospora coerulea Jensen 1932.</title>
        <authorList>
            <person name="Hirsch P."/>
            <person name="Mevs U."/>
            <person name="Kroppenstedt R.M."/>
            <person name="Schumann P."/>
            <person name="Stackebrandt E."/>
        </authorList>
    </citation>
    <scope>NUCLEOTIDE SEQUENCE [LARGE SCALE GENOMIC DNA]</scope>
    <source>
        <strain evidence="3 4">JCM 12677</strain>
    </source>
</reference>
<dbReference type="RefSeq" id="WP_120731210.1">
    <property type="nucleotide sequence ID" value="NZ_RBAK01000013.1"/>
</dbReference>